<organism evidence="15 16">
    <name type="scientific">Hydrogenophaga palleronii</name>
    <dbReference type="NCBI Taxonomy" id="65655"/>
    <lineage>
        <taxon>Bacteria</taxon>
        <taxon>Pseudomonadati</taxon>
        <taxon>Pseudomonadota</taxon>
        <taxon>Betaproteobacteria</taxon>
        <taxon>Burkholderiales</taxon>
        <taxon>Comamonadaceae</taxon>
        <taxon>Hydrogenophaga</taxon>
    </lineage>
</organism>
<gene>
    <name evidence="15" type="ORF">J2W49_001589</name>
</gene>
<comment type="function">
    <text evidence="11">Part of the ABC transporter complex NodIJ involved in the export of the nodulation factors (Nod factors), the bacterial signal molecules that induce symbiosis and subsequent nodulation induction. Nod factors are LCO (lipo-chitin oligosaccharide), a modified beta-1,4-linked N-acetylglucosamine oligosaccharide. This subunit encodes the transporter.</text>
</comment>
<dbReference type="PANTHER" id="PTHR43229">
    <property type="entry name" value="NODULATION PROTEIN J"/>
    <property type="match status" value="1"/>
</dbReference>
<dbReference type="InterPro" id="IPR051784">
    <property type="entry name" value="Nod_factor_ABC_transporter"/>
</dbReference>
<evidence type="ECO:0000256" key="12">
    <source>
        <dbReference type="RuleBase" id="RU361157"/>
    </source>
</evidence>
<keyword evidence="6 12" id="KW-1003">Cell membrane</keyword>
<keyword evidence="4 12" id="KW-0813">Transport</keyword>
<protein>
    <recommendedName>
        <fullName evidence="12">Transport permease protein</fullName>
    </recommendedName>
</protein>
<evidence type="ECO:0000256" key="6">
    <source>
        <dbReference type="ARBA" id="ARBA00022475"/>
    </source>
</evidence>
<comment type="subunit">
    <text evidence="3">The complex is composed of two ATP-binding proteins (NodI) and two transmembrane proteins (NodJ).</text>
</comment>
<keyword evidence="8 12" id="KW-0812">Transmembrane</keyword>
<evidence type="ECO:0000313" key="15">
    <source>
        <dbReference type="EMBL" id="MDR7149634.1"/>
    </source>
</evidence>
<feature type="transmembrane region" description="Helical" evidence="12">
    <location>
        <begin position="197"/>
        <end position="219"/>
    </location>
</feature>
<dbReference type="PRINTS" id="PR00164">
    <property type="entry name" value="ABC2TRNSPORT"/>
</dbReference>
<evidence type="ECO:0000256" key="9">
    <source>
        <dbReference type="ARBA" id="ARBA00022989"/>
    </source>
</evidence>
<reference evidence="15 16" key="1">
    <citation type="submission" date="2023-07" db="EMBL/GenBank/DDBJ databases">
        <title>Sorghum-associated microbial communities from plants grown in Nebraska, USA.</title>
        <authorList>
            <person name="Schachtman D."/>
        </authorList>
    </citation>
    <scope>NUCLEOTIDE SEQUENCE [LARGE SCALE GENOMIC DNA]</scope>
    <source>
        <strain evidence="15 16">4249</strain>
    </source>
</reference>
<feature type="domain" description="ABC transmembrane type-2" evidence="14">
    <location>
        <begin position="73"/>
        <end position="307"/>
    </location>
</feature>
<keyword evidence="5" id="KW-0536">Nodulation</keyword>
<name>A0ABU1WKR1_9BURK</name>
<dbReference type="Proteomes" id="UP001265700">
    <property type="component" value="Unassembled WGS sequence"/>
</dbReference>
<evidence type="ECO:0000256" key="11">
    <source>
        <dbReference type="ARBA" id="ARBA00025119"/>
    </source>
</evidence>
<dbReference type="PANTHER" id="PTHR43229:SF2">
    <property type="entry name" value="NODULATION PROTEIN J"/>
    <property type="match status" value="1"/>
</dbReference>
<keyword evidence="16" id="KW-1185">Reference proteome</keyword>
<proteinExistence type="inferred from homology"/>
<evidence type="ECO:0000256" key="2">
    <source>
        <dbReference type="ARBA" id="ARBA00008394"/>
    </source>
</evidence>
<evidence type="ECO:0000256" key="13">
    <source>
        <dbReference type="SAM" id="MobiDB-lite"/>
    </source>
</evidence>
<feature type="transmembrane region" description="Helical" evidence="12">
    <location>
        <begin position="283"/>
        <end position="304"/>
    </location>
</feature>
<evidence type="ECO:0000256" key="3">
    <source>
        <dbReference type="ARBA" id="ARBA00011350"/>
    </source>
</evidence>
<feature type="compositionally biased region" description="Basic and acidic residues" evidence="13">
    <location>
        <begin position="9"/>
        <end position="19"/>
    </location>
</feature>
<feature type="transmembrane region" description="Helical" evidence="12">
    <location>
        <begin position="70"/>
        <end position="93"/>
    </location>
</feature>
<evidence type="ECO:0000256" key="5">
    <source>
        <dbReference type="ARBA" id="ARBA00022458"/>
    </source>
</evidence>
<dbReference type="InterPro" id="IPR000412">
    <property type="entry name" value="ABC_2_transport"/>
</dbReference>
<feature type="transmembrane region" description="Helical" evidence="12">
    <location>
        <begin position="226"/>
        <end position="245"/>
    </location>
</feature>
<dbReference type="InterPro" id="IPR005981">
    <property type="entry name" value="ABC_transptNodJ"/>
</dbReference>
<keyword evidence="10 12" id="KW-0472">Membrane</keyword>
<comment type="subcellular location">
    <subcellularLocation>
        <location evidence="1 12">Cell inner membrane</location>
        <topology evidence="1 12">Multi-pass membrane protein</topology>
    </subcellularLocation>
</comment>
<evidence type="ECO:0000256" key="4">
    <source>
        <dbReference type="ARBA" id="ARBA00022448"/>
    </source>
</evidence>
<evidence type="ECO:0000256" key="1">
    <source>
        <dbReference type="ARBA" id="ARBA00004429"/>
    </source>
</evidence>
<feature type="region of interest" description="Disordered" evidence="13">
    <location>
        <begin position="1"/>
        <end position="39"/>
    </location>
</feature>
<keyword evidence="9 12" id="KW-1133">Transmembrane helix</keyword>
<comment type="similarity">
    <text evidence="2">Belongs to the ABC-2 integral membrane protein family. Lipooligosaccharide exporter (TC 3.A.1.102) subfamily.</text>
</comment>
<evidence type="ECO:0000259" key="14">
    <source>
        <dbReference type="PROSITE" id="PS51012"/>
    </source>
</evidence>
<dbReference type="NCBIfam" id="TIGR01291">
    <property type="entry name" value="nodJ"/>
    <property type="match status" value="1"/>
</dbReference>
<dbReference type="EMBL" id="JAVDWU010000003">
    <property type="protein sequence ID" value="MDR7149634.1"/>
    <property type="molecule type" value="Genomic_DNA"/>
</dbReference>
<evidence type="ECO:0000256" key="10">
    <source>
        <dbReference type="ARBA" id="ARBA00023136"/>
    </source>
</evidence>
<evidence type="ECO:0000256" key="8">
    <source>
        <dbReference type="ARBA" id="ARBA00022692"/>
    </source>
</evidence>
<dbReference type="InterPro" id="IPR047817">
    <property type="entry name" value="ABC2_TM_bact-type"/>
</dbReference>
<dbReference type="Pfam" id="PF01061">
    <property type="entry name" value="ABC2_membrane"/>
    <property type="match status" value="1"/>
</dbReference>
<feature type="transmembrane region" description="Helical" evidence="12">
    <location>
        <begin position="173"/>
        <end position="191"/>
    </location>
</feature>
<keyword evidence="7" id="KW-0997">Cell inner membrane</keyword>
<dbReference type="InterPro" id="IPR013525">
    <property type="entry name" value="ABC2_TM"/>
</dbReference>
<accession>A0ABU1WKR1</accession>
<sequence>MKTPSNKEPAGEEGNHDQGTRGTGFAGPQGAPPSRGVARSAAGGAHFARPRLSMRWWPVFLRNLLVWKKLAIPSLVGNIAEPLMWLVAFGYGMGALVGQVNMATPQGSVAVPYILFLASGSICMSAMNAASFEALYSAFSRMHVQKTWDGIMNAPVSLDDVVLAEMLWAGFKALFSVTAIMVVMLALGISHSPKLLLAWPVLLGVGITFSCIALVFNALAKGYDFFTYYFTLFLTPMMFLSGVFFPREQLPGVVKLFSDWLPLTNAVELVRPLFMDQWPERPWLHAAVLLVYTVAAFWTALALTRKRFAK</sequence>
<evidence type="ECO:0000313" key="16">
    <source>
        <dbReference type="Proteomes" id="UP001265700"/>
    </source>
</evidence>
<dbReference type="PROSITE" id="PS51012">
    <property type="entry name" value="ABC_TM2"/>
    <property type="match status" value="1"/>
</dbReference>
<evidence type="ECO:0000256" key="7">
    <source>
        <dbReference type="ARBA" id="ARBA00022519"/>
    </source>
</evidence>
<comment type="caution">
    <text evidence="15">The sequence shown here is derived from an EMBL/GenBank/DDBJ whole genome shotgun (WGS) entry which is preliminary data.</text>
</comment>
<feature type="transmembrane region" description="Helical" evidence="12">
    <location>
        <begin position="113"/>
        <end position="136"/>
    </location>
</feature>